<dbReference type="Pfam" id="PF04608">
    <property type="entry name" value="PgpA"/>
    <property type="match status" value="1"/>
</dbReference>
<gene>
    <name evidence="2" type="ORF">HYG86_13120</name>
</gene>
<feature type="domain" description="YutG/PgpA" evidence="1">
    <location>
        <begin position="19"/>
        <end position="151"/>
    </location>
</feature>
<reference evidence="2 3" key="1">
    <citation type="submission" date="2020-07" db="EMBL/GenBank/DDBJ databases">
        <title>Alkalicella. sp. LB2 genome.</title>
        <authorList>
            <person name="Postec A."/>
            <person name="Quemeneur M."/>
        </authorList>
    </citation>
    <scope>NUCLEOTIDE SEQUENCE [LARGE SCALE GENOMIC DNA]</scope>
    <source>
        <strain evidence="2 3">LB2</strain>
    </source>
</reference>
<dbReference type="EMBL" id="CP058559">
    <property type="protein sequence ID" value="QNO15649.1"/>
    <property type="molecule type" value="Genomic_DNA"/>
</dbReference>
<organism evidence="2 3">
    <name type="scientific">Alkalicella caledoniensis</name>
    <dbReference type="NCBI Taxonomy" id="2731377"/>
    <lineage>
        <taxon>Bacteria</taxon>
        <taxon>Bacillati</taxon>
        <taxon>Bacillota</taxon>
        <taxon>Clostridia</taxon>
        <taxon>Eubacteriales</taxon>
        <taxon>Proteinivoracaceae</taxon>
        <taxon>Alkalicella</taxon>
    </lineage>
</organism>
<sequence>MKKLIVEMLEQRGVKIEEIADLVLELQKPYLPNISLDVCIEQVEKVLDKREVQNAMLTGMVLDVYTEKKMLPEPLQSILETDEGLYGVDEVLALSITNIYGSIGFTNFGYLDKIKIGILERLNNKKSGKVHTFLDDLVAAIAASAASRLAHGEKGEVI</sequence>
<dbReference type="Proteomes" id="UP000516160">
    <property type="component" value="Chromosome"/>
</dbReference>
<accession>A0A7G9WAD7</accession>
<dbReference type="InterPro" id="IPR036681">
    <property type="entry name" value="PgpA-like_sf"/>
</dbReference>
<keyword evidence="3" id="KW-1185">Reference proteome</keyword>
<name>A0A7G9WAD7_ALKCA</name>
<protein>
    <submittedName>
        <fullName evidence="2">Phosphatidylglycerophosphatase A</fullName>
    </submittedName>
</protein>
<dbReference type="InterPro" id="IPR026038">
    <property type="entry name" value="Put_PGPase"/>
</dbReference>
<evidence type="ECO:0000313" key="2">
    <source>
        <dbReference type="EMBL" id="QNO15649.1"/>
    </source>
</evidence>
<dbReference type="GO" id="GO:0008962">
    <property type="term" value="F:phosphatidylglycerophosphatase activity"/>
    <property type="evidence" value="ECO:0007669"/>
    <property type="project" value="InterPro"/>
</dbReference>
<dbReference type="PIRSF" id="PIRSF019587">
    <property type="entry name" value="PGPase"/>
    <property type="match status" value="1"/>
</dbReference>
<dbReference type="Gene3D" id="1.10.3760.10">
    <property type="entry name" value="PgpA-like"/>
    <property type="match status" value="1"/>
</dbReference>
<proteinExistence type="predicted"/>
<dbReference type="SUPFAM" id="SSF101307">
    <property type="entry name" value="YutG-like"/>
    <property type="match status" value="1"/>
</dbReference>
<dbReference type="CDD" id="cd06971">
    <property type="entry name" value="PgpA"/>
    <property type="match status" value="1"/>
</dbReference>
<evidence type="ECO:0000259" key="1">
    <source>
        <dbReference type="Pfam" id="PF04608"/>
    </source>
</evidence>
<dbReference type="GO" id="GO:0006629">
    <property type="term" value="P:lipid metabolic process"/>
    <property type="evidence" value="ECO:0007669"/>
    <property type="project" value="InterPro"/>
</dbReference>
<dbReference type="RefSeq" id="WP_213166057.1">
    <property type="nucleotide sequence ID" value="NZ_CP058559.1"/>
</dbReference>
<dbReference type="AlphaFoldDB" id="A0A7G9WAD7"/>
<dbReference type="KEGG" id="acae:HYG86_13120"/>
<dbReference type="InterPro" id="IPR007686">
    <property type="entry name" value="YutG/PgpA"/>
</dbReference>
<evidence type="ECO:0000313" key="3">
    <source>
        <dbReference type="Proteomes" id="UP000516160"/>
    </source>
</evidence>